<protein>
    <recommendedName>
        <fullName evidence="8">Chlorophyll a-b binding protein, chloroplastic</fullName>
    </recommendedName>
</protein>
<comment type="subcellular location">
    <subcellularLocation>
        <location evidence="1">Plastid</location>
        <location evidence="1">Chloroplast</location>
    </subcellularLocation>
</comment>
<proteinExistence type="predicted"/>
<gene>
    <name evidence="6" type="ORF">BU14_0359s0001</name>
</gene>
<dbReference type="GO" id="GO:0009507">
    <property type="term" value="C:chloroplast"/>
    <property type="evidence" value="ECO:0007669"/>
    <property type="project" value="UniProtKB-SubCell"/>
</dbReference>
<dbReference type="InterPro" id="IPR022796">
    <property type="entry name" value="Chloroa_b-bind"/>
</dbReference>
<feature type="binding site" description="axial binding residue" evidence="5">
    <location>
        <position position="84"/>
    </location>
    <ligand>
        <name>chlorophyll b</name>
        <dbReference type="ChEBI" id="CHEBI:61721"/>
        <label>1</label>
    </ligand>
    <ligandPart>
        <name>Mg</name>
        <dbReference type="ChEBI" id="CHEBI:25107"/>
    </ligandPart>
</feature>
<evidence type="ECO:0000256" key="5">
    <source>
        <dbReference type="PIRSR" id="PIRSR601344-1"/>
    </source>
</evidence>
<reference evidence="6 7" key="1">
    <citation type="submission" date="2017-03" db="EMBL/GenBank/DDBJ databases">
        <title>WGS assembly of Porphyra umbilicalis.</title>
        <authorList>
            <person name="Brawley S.H."/>
            <person name="Blouin N.A."/>
            <person name="Ficko-Blean E."/>
            <person name="Wheeler G.L."/>
            <person name="Lohr M."/>
            <person name="Goodson H.V."/>
            <person name="Jenkins J.W."/>
            <person name="Blaby-Haas C.E."/>
            <person name="Helliwell K.E."/>
            <person name="Chan C."/>
            <person name="Marriage T."/>
            <person name="Bhattacharya D."/>
            <person name="Klein A.S."/>
            <person name="Badis Y."/>
            <person name="Brodie J."/>
            <person name="Cao Y."/>
            <person name="Collen J."/>
            <person name="Dittami S.M."/>
            <person name="Gachon C.M."/>
            <person name="Green B.R."/>
            <person name="Karpowicz S."/>
            <person name="Kim J.W."/>
            <person name="Kudahl U."/>
            <person name="Lin S."/>
            <person name="Michel G."/>
            <person name="Mittag M."/>
            <person name="Olson B.J."/>
            <person name="Pangilinan J."/>
            <person name="Peng Y."/>
            <person name="Qiu H."/>
            <person name="Shu S."/>
            <person name="Singer J.T."/>
            <person name="Smith A.G."/>
            <person name="Sprecher B.N."/>
            <person name="Wagner V."/>
            <person name="Wang W."/>
            <person name="Wang Z.-Y."/>
            <person name="Yan J."/>
            <person name="Yarish C."/>
            <person name="Zoeuner-Riek S."/>
            <person name="Zhuang Y."/>
            <person name="Zou Y."/>
            <person name="Lindquist E.A."/>
            <person name="Grimwood J."/>
            <person name="Barry K."/>
            <person name="Rokhsar D.S."/>
            <person name="Schmutz J."/>
            <person name="Stiller J.W."/>
            <person name="Grossman A.R."/>
            <person name="Prochnik S.E."/>
        </authorList>
    </citation>
    <scope>NUCLEOTIDE SEQUENCE [LARGE SCALE GENOMIC DNA]</scope>
    <source>
        <strain evidence="6">4086291</strain>
    </source>
</reference>
<evidence type="ECO:0000256" key="1">
    <source>
        <dbReference type="ARBA" id="ARBA00004229"/>
    </source>
</evidence>
<feature type="binding site" evidence="5">
    <location>
        <position position="167"/>
    </location>
    <ligand>
        <name>chlorophyll a</name>
        <dbReference type="ChEBI" id="CHEBI:58416"/>
        <label>1</label>
    </ligand>
</feature>
<dbReference type="Pfam" id="PF00504">
    <property type="entry name" value="Chloroa_b-bind"/>
    <property type="match status" value="1"/>
</dbReference>
<dbReference type="SUPFAM" id="SSF103511">
    <property type="entry name" value="Chlorophyll a-b binding protein"/>
    <property type="match status" value="1"/>
</dbReference>
<dbReference type="GO" id="GO:0016020">
    <property type="term" value="C:membrane"/>
    <property type="evidence" value="ECO:0007669"/>
    <property type="project" value="InterPro"/>
</dbReference>
<feature type="binding site" evidence="5">
    <location>
        <position position="184"/>
    </location>
    <ligand>
        <name>chlorophyll a</name>
        <dbReference type="ChEBI" id="CHEBI:58416"/>
        <label>1</label>
    </ligand>
</feature>
<keyword evidence="4" id="KW-0934">Plastid</keyword>
<dbReference type="GO" id="GO:0009765">
    <property type="term" value="P:photosynthesis, light harvesting"/>
    <property type="evidence" value="ECO:0007669"/>
    <property type="project" value="InterPro"/>
</dbReference>
<evidence type="ECO:0000313" key="7">
    <source>
        <dbReference type="Proteomes" id="UP000218209"/>
    </source>
</evidence>
<accession>A0A1X6NXE9</accession>
<name>A0A1X6NXE9_PORUM</name>
<feature type="binding site" evidence="5">
    <location>
        <position position="67"/>
    </location>
    <ligand>
        <name>chlorophyll a</name>
        <dbReference type="ChEBI" id="CHEBI:58416"/>
        <label>1</label>
    </ligand>
</feature>
<keyword evidence="5" id="KW-0148">Chlorophyll</keyword>
<organism evidence="6 7">
    <name type="scientific">Porphyra umbilicalis</name>
    <name type="common">Purple laver</name>
    <name type="synonym">Red alga</name>
    <dbReference type="NCBI Taxonomy" id="2786"/>
    <lineage>
        <taxon>Eukaryota</taxon>
        <taxon>Rhodophyta</taxon>
        <taxon>Bangiophyceae</taxon>
        <taxon>Bangiales</taxon>
        <taxon>Bangiaceae</taxon>
        <taxon>Porphyra</taxon>
    </lineage>
</organism>
<keyword evidence="2" id="KW-0150">Chloroplast</keyword>
<feature type="binding site" evidence="5">
    <location>
        <position position="172"/>
    </location>
    <ligand>
        <name>chlorophyll a</name>
        <dbReference type="ChEBI" id="CHEBI:58416"/>
        <label>1</label>
    </ligand>
</feature>
<evidence type="ECO:0008006" key="8">
    <source>
        <dbReference type="Google" id="ProtNLM"/>
    </source>
</evidence>
<dbReference type="EMBL" id="KV919004">
    <property type="protein sequence ID" value="OSX73293.1"/>
    <property type="molecule type" value="Genomic_DNA"/>
</dbReference>
<evidence type="ECO:0000313" key="6">
    <source>
        <dbReference type="EMBL" id="OSX73294.1"/>
    </source>
</evidence>
<evidence type="ECO:0000256" key="4">
    <source>
        <dbReference type="ARBA" id="ARBA00022640"/>
    </source>
</evidence>
<dbReference type="AlphaFoldDB" id="A0A1X6NXE9"/>
<dbReference type="PANTHER" id="PTHR21649">
    <property type="entry name" value="CHLOROPHYLL A/B BINDING PROTEIN"/>
    <property type="match status" value="1"/>
</dbReference>
<keyword evidence="3" id="KW-0602">Photosynthesis</keyword>
<dbReference type="InterPro" id="IPR001344">
    <property type="entry name" value="Chloro_AB-bd_pln"/>
</dbReference>
<keyword evidence="5" id="KW-0157">Chromophore</keyword>
<dbReference type="EMBL" id="KV919004">
    <property type="protein sequence ID" value="OSX73294.1"/>
    <property type="molecule type" value="Genomic_DNA"/>
</dbReference>
<sequence>MAAFVSTTPLLTRPGFAGAAVARSPPSVAATVTMETAKSEAMPFMKKPEGLIPSQDGYTGFDPFFMSNWLDQEWAAKGEVKNGRVAMLACVGWWIAEFVHLPDARFQNPVALDAALDIPRGLWAPIIISVSLVEILTFPQMLDSNRRAGDLDFDPLKLDSPKNRLSEVKHGRLAMLAILTMVIQQSNNHKPTLSALFGKV</sequence>
<keyword evidence="7" id="KW-1185">Reference proteome</keyword>
<feature type="binding site" evidence="5">
    <location>
        <position position="79"/>
    </location>
    <ligand>
        <name>chlorophyll a</name>
        <dbReference type="ChEBI" id="CHEBI:58416"/>
        <label>1</label>
    </ligand>
</feature>
<dbReference type="GO" id="GO:0016168">
    <property type="term" value="F:chlorophyll binding"/>
    <property type="evidence" value="ECO:0007669"/>
    <property type="project" value="UniProtKB-KW"/>
</dbReference>
<dbReference type="Proteomes" id="UP000218209">
    <property type="component" value="Unassembled WGS sequence"/>
</dbReference>
<evidence type="ECO:0000256" key="2">
    <source>
        <dbReference type="ARBA" id="ARBA00022528"/>
    </source>
</evidence>
<dbReference type="OrthoDB" id="423598at2759"/>
<dbReference type="Gene3D" id="1.10.3460.10">
    <property type="entry name" value="Chlorophyll a/b binding protein domain"/>
    <property type="match status" value="1"/>
</dbReference>
<evidence type="ECO:0000256" key="3">
    <source>
        <dbReference type="ARBA" id="ARBA00022531"/>
    </source>
</evidence>